<keyword evidence="1" id="KW-0479">Metal-binding</keyword>
<dbReference type="OrthoDB" id="434647at2759"/>
<feature type="compositionally biased region" description="Acidic residues" evidence="2">
    <location>
        <begin position="423"/>
        <end position="438"/>
    </location>
</feature>
<dbReference type="Gene3D" id="3.30.160.60">
    <property type="entry name" value="Classic Zinc Finger"/>
    <property type="match status" value="5"/>
</dbReference>
<dbReference type="OMA" id="CTENIRF"/>
<dbReference type="GO" id="GO:0003676">
    <property type="term" value="F:nucleic acid binding"/>
    <property type="evidence" value="ECO:0007669"/>
    <property type="project" value="InterPro"/>
</dbReference>
<evidence type="ECO:0000313" key="4">
    <source>
        <dbReference type="EMBL" id="KAF8790143.1"/>
    </source>
</evidence>
<organism evidence="4 5">
    <name type="scientific">Argiope bruennichi</name>
    <name type="common">Wasp spider</name>
    <name type="synonym">Aranea bruennichi</name>
    <dbReference type="NCBI Taxonomy" id="94029"/>
    <lineage>
        <taxon>Eukaryota</taxon>
        <taxon>Metazoa</taxon>
        <taxon>Ecdysozoa</taxon>
        <taxon>Arthropoda</taxon>
        <taxon>Chelicerata</taxon>
        <taxon>Arachnida</taxon>
        <taxon>Araneae</taxon>
        <taxon>Araneomorphae</taxon>
        <taxon>Entelegynae</taxon>
        <taxon>Araneoidea</taxon>
        <taxon>Araneidae</taxon>
        <taxon>Argiope</taxon>
    </lineage>
</organism>
<name>A0A8T0FMY3_ARGBR</name>
<feature type="domain" description="C2H2-type" evidence="3">
    <location>
        <begin position="297"/>
        <end position="321"/>
    </location>
</feature>
<dbReference type="InterPro" id="IPR013087">
    <property type="entry name" value="Znf_C2H2_type"/>
</dbReference>
<dbReference type="InterPro" id="IPR003604">
    <property type="entry name" value="Matrin/U1-like-C_Znf_C2H2"/>
</dbReference>
<accession>A0A8T0FMY3</accession>
<keyword evidence="5" id="KW-1185">Reference proteome</keyword>
<evidence type="ECO:0000313" key="5">
    <source>
        <dbReference type="Proteomes" id="UP000807504"/>
    </source>
</evidence>
<gene>
    <name evidence="4" type="ORF">HNY73_005210</name>
</gene>
<dbReference type="Proteomes" id="UP000807504">
    <property type="component" value="Unassembled WGS sequence"/>
</dbReference>
<dbReference type="PANTHER" id="PTHR45762">
    <property type="entry name" value="ZINC FINGER RNA-BINDING PROTEIN"/>
    <property type="match status" value="1"/>
</dbReference>
<dbReference type="GO" id="GO:0008270">
    <property type="term" value="F:zinc ion binding"/>
    <property type="evidence" value="ECO:0007669"/>
    <property type="project" value="UniProtKB-KW"/>
</dbReference>
<dbReference type="SMART" id="SM00451">
    <property type="entry name" value="ZnF_U1"/>
    <property type="match status" value="6"/>
</dbReference>
<dbReference type="Pfam" id="PF12874">
    <property type="entry name" value="zf-met"/>
    <property type="match status" value="5"/>
</dbReference>
<dbReference type="InterPro" id="IPR036236">
    <property type="entry name" value="Znf_C2H2_sf"/>
</dbReference>
<dbReference type="EMBL" id="JABXBU010000011">
    <property type="protein sequence ID" value="KAF8790143.1"/>
    <property type="molecule type" value="Genomic_DNA"/>
</dbReference>
<keyword evidence="1" id="KW-0862">Zinc</keyword>
<keyword evidence="1" id="KW-0863">Zinc-finger</keyword>
<dbReference type="PROSITE" id="PS00028">
    <property type="entry name" value="ZINC_FINGER_C2H2_1"/>
    <property type="match status" value="2"/>
</dbReference>
<dbReference type="Pfam" id="PF00096">
    <property type="entry name" value="zf-C2H2"/>
    <property type="match status" value="1"/>
</dbReference>
<dbReference type="PROSITE" id="PS50157">
    <property type="entry name" value="ZINC_FINGER_C2H2_2"/>
    <property type="match status" value="1"/>
</dbReference>
<evidence type="ECO:0000256" key="1">
    <source>
        <dbReference type="PROSITE-ProRule" id="PRU00042"/>
    </source>
</evidence>
<sequence length="438" mass="49684">MAMKTKSDGMDRKDEIKICKDCKISFPDIYAYTEHLESREHTKVVMKQKYGKKYLEAKTKLDEKKLAKTFETPDEMLHTAVKNLQPVEEVPKVVENIKSSGSSSDKDISISDDDNDDAEVYTCEICEKICTGFVTYQLHLQGKKHQKTVKKITLLKEMKKQKLLPEPNNVPEEETLLDRLFPQKRDISSKLECKVCKKKCSGPEAYKMHCKSESHQKKVAMEELLKGMEIEGLSLAKDHEIDGATFAHCDICNKEFSGPVPYMQHIKSISHVKQELRKDQLGKIQNLIISKEEDSKFKCKECGKMFSGPIPFNNHLKSSAHGKKIKKSALIDNLEKKHPELVKTLIAENSNGSDEDDGIQLGCKICRVVFSGPEAANDHFTSNKHKKAKQKKTMFKKFQQQQKAGKLSEISGVGKKGTKSDSEDSSDFEEEFDIINES</sequence>
<dbReference type="AlphaFoldDB" id="A0A8T0FMY3"/>
<dbReference type="SUPFAM" id="SSF57667">
    <property type="entry name" value="beta-beta-alpha zinc fingers"/>
    <property type="match status" value="6"/>
</dbReference>
<dbReference type="PANTHER" id="PTHR45762:SF3">
    <property type="entry name" value="ZINC-FINGER PROTEIN AT 72D, ISOFORM B"/>
    <property type="match status" value="1"/>
</dbReference>
<protein>
    <recommendedName>
        <fullName evidence="3">C2H2-type domain-containing protein</fullName>
    </recommendedName>
</protein>
<dbReference type="SMART" id="SM00355">
    <property type="entry name" value="ZnF_C2H2"/>
    <property type="match status" value="6"/>
</dbReference>
<comment type="caution">
    <text evidence="4">The sequence shown here is derived from an EMBL/GenBank/DDBJ whole genome shotgun (WGS) entry which is preliminary data.</text>
</comment>
<reference evidence="4" key="2">
    <citation type="submission" date="2020-06" db="EMBL/GenBank/DDBJ databases">
        <authorList>
            <person name="Sheffer M."/>
        </authorList>
    </citation>
    <scope>NUCLEOTIDE SEQUENCE</scope>
</reference>
<evidence type="ECO:0000259" key="3">
    <source>
        <dbReference type="PROSITE" id="PS50157"/>
    </source>
</evidence>
<feature type="region of interest" description="Disordered" evidence="2">
    <location>
        <begin position="397"/>
        <end position="438"/>
    </location>
</feature>
<reference evidence="4" key="1">
    <citation type="journal article" date="2020" name="bioRxiv">
        <title>Chromosome-level reference genome of the European wasp spider Argiope bruennichi: a resource for studies on range expansion and evolutionary adaptation.</title>
        <authorList>
            <person name="Sheffer M.M."/>
            <person name="Hoppe A."/>
            <person name="Krehenwinkel H."/>
            <person name="Uhl G."/>
            <person name="Kuss A.W."/>
            <person name="Jensen L."/>
            <person name="Jensen C."/>
            <person name="Gillespie R.G."/>
            <person name="Hoff K.J."/>
            <person name="Prost S."/>
        </authorList>
    </citation>
    <scope>NUCLEOTIDE SEQUENCE</scope>
</reference>
<evidence type="ECO:0000256" key="2">
    <source>
        <dbReference type="SAM" id="MobiDB-lite"/>
    </source>
</evidence>
<proteinExistence type="predicted"/>